<evidence type="ECO:0000256" key="2">
    <source>
        <dbReference type="SAM" id="MobiDB-lite"/>
    </source>
</evidence>
<evidence type="ECO:0000313" key="4">
    <source>
        <dbReference type="Proteomes" id="UP001151088"/>
    </source>
</evidence>
<dbReference type="InterPro" id="IPR005019">
    <property type="entry name" value="Adenine_glyco"/>
</dbReference>
<dbReference type="RefSeq" id="WP_258732026.1">
    <property type="nucleotide sequence ID" value="NZ_JANTHZ010000002.1"/>
</dbReference>
<organism evidence="3 4">
    <name type="scientific">Ancylobacter mangrovi</name>
    <dbReference type="NCBI Taxonomy" id="2972472"/>
    <lineage>
        <taxon>Bacteria</taxon>
        <taxon>Pseudomonadati</taxon>
        <taxon>Pseudomonadota</taxon>
        <taxon>Alphaproteobacteria</taxon>
        <taxon>Hyphomicrobiales</taxon>
        <taxon>Xanthobacteraceae</taxon>
        <taxon>Ancylobacter</taxon>
    </lineage>
</organism>
<name>A0A9X2PGF9_9HYPH</name>
<sequence>MSELLHADGVTRCSWCGSDPLYVAYHDNEWGVAEYDDRALFEKLILDGFQAGLAWITILRKREGFRSAFDGFQPEIIARYTPERIEALMADPGIVRNRSKIVSTVRSAQAWLDIMEKGPGFSKLLWEINGPVLDNRRAPGDAPIITSPVAAAMSKELKQRGFNFVGPTIVYAFMQAVGMVDDHVVSCHRHGKGGAGKGASGKVTLGAPAAGDPVPGERA</sequence>
<feature type="binding site" evidence="1">
    <location>
        <position position="187"/>
    </location>
    <ligand>
        <name>Zn(2+)</name>
        <dbReference type="ChEBI" id="CHEBI:29105"/>
    </ligand>
</feature>
<dbReference type="PANTHER" id="PTHR30037:SF4">
    <property type="entry name" value="DNA-3-METHYLADENINE GLYCOSYLASE I"/>
    <property type="match status" value="1"/>
</dbReference>
<comment type="caution">
    <text evidence="3">The sequence shown here is derived from an EMBL/GenBank/DDBJ whole genome shotgun (WGS) entry which is preliminary data.</text>
</comment>
<gene>
    <name evidence="3" type="ORF">NVS89_07745</name>
</gene>
<reference evidence="3" key="1">
    <citation type="submission" date="2022-08" db="EMBL/GenBank/DDBJ databases">
        <authorList>
            <person name="Li F."/>
        </authorList>
    </citation>
    <scope>NUCLEOTIDE SEQUENCE</scope>
    <source>
        <strain evidence="3">MQZ15Z-1</strain>
    </source>
</reference>
<dbReference type="EMBL" id="JANTHZ010000002">
    <property type="protein sequence ID" value="MCS0494987.1"/>
    <property type="molecule type" value="Genomic_DNA"/>
</dbReference>
<feature type="binding site" evidence="1">
    <location>
        <position position="183"/>
    </location>
    <ligand>
        <name>Zn(2+)</name>
        <dbReference type="ChEBI" id="CHEBI:29105"/>
    </ligand>
</feature>
<dbReference type="GO" id="GO:0046872">
    <property type="term" value="F:metal ion binding"/>
    <property type="evidence" value="ECO:0007669"/>
    <property type="project" value="UniProtKB-KW"/>
</dbReference>
<dbReference type="Gene3D" id="1.10.340.30">
    <property type="entry name" value="Hypothetical protein, domain 2"/>
    <property type="match status" value="1"/>
</dbReference>
<proteinExistence type="predicted"/>
<feature type="region of interest" description="Disordered" evidence="2">
    <location>
        <begin position="190"/>
        <end position="219"/>
    </location>
</feature>
<evidence type="ECO:0000313" key="3">
    <source>
        <dbReference type="EMBL" id="MCS0494987.1"/>
    </source>
</evidence>
<dbReference type="InterPro" id="IPR052891">
    <property type="entry name" value="DNA-3mA_glycosylase"/>
</dbReference>
<dbReference type="PANTHER" id="PTHR30037">
    <property type="entry name" value="DNA-3-METHYLADENINE GLYCOSYLASE 1"/>
    <property type="match status" value="1"/>
</dbReference>
<dbReference type="InterPro" id="IPR011257">
    <property type="entry name" value="DNA_glycosylase"/>
</dbReference>
<keyword evidence="1" id="KW-0479">Metal-binding</keyword>
<dbReference type="Pfam" id="PF03352">
    <property type="entry name" value="Adenine_glyco"/>
    <property type="match status" value="1"/>
</dbReference>
<keyword evidence="4" id="KW-1185">Reference proteome</keyword>
<feature type="binding site" evidence="1">
    <location>
        <position position="26"/>
    </location>
    <ligand>
        <name>Zn(2+)</name>
        <dbReference type="ChEBI" id="CHEBI:29105"/>
    </ligand>
</feature>
<evidence type="ECO:0000256" key="1">
    <source>
        <dbReference type="PIRSR" id="PIRSR605019-1"/>
    </source>
</evidence>
<dbReference type="GO" id="GO:0008725">
    <property type="term" value="F:DNA-3-methyladenine glycosylase activity"/>
    <property type="evidence" value="ECO:0007669"/>
    <property type="project" value="InterPro"/>
</dbReference>
<accession>A0A9X2PGF9</accession>
<dbReference type="Proteomes" id="UP001151088">
    <property type="component" value="Unassembled WGS sequence"/>
</dbReference>
<feature type="binding site" evidence="1">
    <location>
        <position position="13"/>
    </location>
    <ligand>
        <name>Zn(2+)</name>
        <dbReference type="ChEBI" id="CHEBI:29105"/>
    </ligand>
</feature>
<protein>
    <submittedName>
        <fullName evidence="3">DNA-3-methyladenine glycosylase I</fullName>
    </submittedName>
</protein>
<keyword evidence="1" id="KW-0862">Zinc</keyword>
<dbReference type="SUPFAM" id="SSF48150">
    <property type="entry name" value="DNA-glycosylase"/>
    <property type="match status" value="1"/>
</dbReference>
<dbReference type="GO" id="GO:0006284">
    <property type="term" value="P:base-excision repair"/>
    <property type="evidence" value="ECO:0007669"/>
    <property type="project" value="InterPro"/>
</dbReference>
<dbReference type="AlphaFoldDB" id="A0A9X2PGF9"/>